<dbReference type="InterPro" id="IPR038763">
    <property type="entry name" value="DHH_sf"/>
</dbReference>
<feature type="domain" description="DHHA1" evidence="2">
    <location>
        <begin position="246"/>
        <end position="326"/>
    </location>
</feature>
<proteinExistence type="predicted"/>
<evidence type="ECO:0000313" key="4">
    <source>
        <dbReference type="Proteomes" id="UP000070284"/>
    </source>
</evidence>
<dbReference type="EMBL" id="LHXO01000001">
    <property type="protein sequence ID" value="KXA95902.1"/>
    <property type="molecule type" value="Genomic_DNA"/>
</dbReference>
<dbReference type="PANTHER" id="PTHR47618">
    <property type="entry name" value="BIFUNCTIONAL OLIGORIBONUCLEASE AND PAP PHOSPHATASE NRNA"/>
    <property type="match status" value="1"/>
</dbReference>
<evidence type="ECO:0000313" key="3">
    <source>
        <dbReference type="EMBL" id="KXA95902.1"/>
    </source>
</evidence>
<organism evidence="3 4">
    <name type="scientific">candidate division MSBL1 archaeon SCGC-AAA259E19</name>
    <dbReference type="NCBI Taxonomy" id="1698264"/>
    <lineage>
        <taxon>Archaea</taxon>
        <taxon>Methanobacteriati</taxon>
        <taxon>Methanobacteriota</taxon>
        <taxon>candidate division MSBL1</taxon>
    </lineage>
</organism>
<dbReference type="Proteomes" id="UP000070284">
    <property type="component" value="Unassembled WGS sequence"/>
</dbReference>
<protein>
    <recommendedName>
        <fullName evidence="5">DDH domain-containing protein</fullName>
    </recommendedName>
</protein>
<dbReference type="SUPFAM" id="SSF64182">
    <property type="entry name" value="DHH phosphoesterases"/>
    <property type="match status" value="1"/>
</dbReference>
<accession>A0A133UNV9</accession>
<gene>
    <name evidence="3" type="ORF">AKJ65_00180</name>
</gene>
<feature type="domain" description="DDH" evidence="1">
    <location>
        <begin position="20"/>
        <end position="164"/>
    </location>
</feature>
<dbReference type="InterPro" id="IPR003156">
    <property type="entry name" value="DHHA1_dom"/>
</dbReference>
<dbReference type="AlphaFoldDB" id="A0A133UNV9"/>
<dbReference type="Pfam" id="PF02272">
    <property type="entry name" value="DHHA1"/>
    <property type="match status" value="1"/>
</dbReference>
<evidence type="ECO:0000259" key="2">
    <source>
        <dbReference type="Pfam" id="PF02272"/>
    </source>
</evidence>
<dbReference type="GO" id="GO:0003676">
    <property type="term" value="F:nucleic acid binding"/>
    <property type="evidence" value="ECO:0007669"/>
    <property type="project" value="InterPro"/>
</dbReference>
<dbReference type="PANTHER" id="PTHR47618:SF1">
    <property type="entry name" value="BIFUNCTIONAL OLIGORIBONUCLEASE AND PAP PHOSPHATASE NRNA"/>
    <property type="match status" value="1"/>
</dbReference>
<evidence type="ECO:0008006" key="5">
    <source>
        <dbReference type="Google" id="ProtNLM"/>
    </source>
</evidence>
<dbReference type="InterPro" id="IPR051319">
    <property type="entry name" value="Oligoribo/pAp-PDE_c-di-AMP_PDE"/>
</dbReference>
<dbReference type="InterPro" id="IPR001667">
    <property type="entry name" value="DDH_dom"/>
</dbReference>
<dbReference type="Gene3D" id="3.10.310.30">
    <property type="match status" value="1"/>
</dbReference>
<comment type="caution">
    <text evidence="3">The sequence shown here is derived from an EMBL/GenBank/DDBJ whole genome shotgun (WGS) entry which is preliminary data.</text>
</comment>
<dbReference type="Gene3D" id="3.90.1640.10">
    <property type="entry name" value="inorganic pyrophosphatase (n-terminal core)"/>
    <property type="match status" value="1"/>
</dbReference>
<dbReference type="Pfam" id="PF01368">
    <property type="entry name" value="DHH"/>
    <property type="match status" value="1"/>
</dbReference>
<name>A0A133UNV9_9EURY</name>
<reference evidence="3 4" key="1">
    <citation type="journal article" date="2016" name="Sci. Rep.">
        <title>Metabolic traits of an uncultured archaeal lineage -MSBL1- from brine pools of the Red Sea.</title>
        <authorList>
            <person name="Mwirichia R."/>
            <person name="Alam I."/>
            <person name="Rashid M."/>
            <person name="Vinu M."/>
            <person name="Ba-Alawi W."/>
            <person name="Anthony Kamau A."/>
            <person name="Kamanda Ngugi D."/>
            <person name="Goker M."/>
            <person name="Klenk H.P."/>
            <person name="Bajic V."/>
            <person name="Stingl U."/>
        </authorList>
    </citation>
    <scope>NUCLEOTIDE SEQUENCE [LARGE SCALE GENOMIC DNA]</scope>
    <source>
        <strain evidence="3">SCGC-AAA259E19</strain>
    </source>
</reference>
<keyword evidence="4" id="KW-1185">Reference proteome</keyword>
<evidence type="ECO:0000259" key="1">
    <source>
        <dbReference type="Pfam" id="PF01368"/>
    </source>
</evidence>
<sequence length="330" mass="35752">MKMKELAVYLEKLGEKNPSVLILSHPHADPDAVGSVLGLGEILESLGAEAIKGVPSNLSKLSESVMSSLNEELPIDPSLEADFVMILDTSSLGQLGDYEEKIEDSNSKVVFIDHHRPDEETRKRTDEYYVDESASSAVELILRAARELDFHFTPKTATIMLTGIISDTGNFKFANGGTFKAVTDLLEDGADYRKAMEALKTPEDYSKKVAMLKAAKRLETYKSHGRWIAFSEVGAYESDAASMFIKIGADVALVASSNGDKVRISSRSRSGVSSETHLHLGELMSKLADQFDGTGGGHAGAAGMTTSANLDDVKEEALKKVKSMLREKGE</sequence>